<evidence type="ECO:0000313" key="2">
    <source>
        <dbReference type="Proteomes" id="UP001239111"/>
    </source>
</evidence>
<reference evidence="1" key="1">
    <citation type="submission" date="2023-04" db="EMBL/GenBank/DDBJ databases">
        <title>A chromosome-level genome assembly of the parasitoid wasp Eretmocerus hayati.</title>
        <authorList>
            <person name="Zhong Y."/>
            <person name="Liu S."/>
            <person name="Liu Y."/>
        </authorList>
    </citation>
    <scope>NUCLEOTIDE SEQUENCE</scope>
    <source>
        <strain evidence="1">ZJU_SS_LIU_2023</strain>
    </source>
</reference>
<accession>A0ACC2PKE5</accession>
<gene>
    <name evidence="1" type="ORF">QAD02_019861</name>
</gene>
<proteinExistence type="predicted"/>
<evidence type="ECO:0000313" key="1">
    <source>
        <dbReference type="EMBL" id="KAJ8684069.1"/>
    </source>
</evidence>
<dbReference type="Proteomes" id="UP001239111">
    <property type="component" value="Chromosome 1"/>
</dbReference>
<sequence>MFRQLNEVAAQPPVRKLSEEKKGAKFDVIGGKIVTTRYGPSVLLDLRNKKQQIFSVFLSKALTELIKNNQGRYERLFKEDGGVQLTHQGNGKVKFNGPEDAEEPAVLVDSDSSEGES</sequence>
<keyword evidence="2" id="KW-1185">Reference proteome</keyword>
<dbReference type="EMBL" id="CM056741">
    <property type="protein sequence ID" value="KAJ8684069.1"/>
    <property type="molecule type" value="Genomic_DNA"/>
</dbReference>
<organism evidence="1 2">
    <name type="scientific">Eretmocerus hayati</name>
    <dbReference type="NCBI Taxonomy" id="131215"/>
    <lineage>
        <taxon>Eukaryota</taxon>
        <taxon>Metazoa</taxon>
        <taxon>Ecdysozoa</taxon>
        <taxon>Arthropoda</taxon>
        <taxon>Hexapoda</taxon>
        <taxon>Insecta</taxon>
        <taxon>Pterygota</taxon>
        <taxon>Neoptera</taxon>
        <taxon>Endopterygota</taxon>
        <taxon>Hymenoptera</taxon>
        <taxon>Apocrita</taxon>
        <taxon>Proctotrupomorpha</taxon>
        <taxon>Chalcidoidea</taxon>
        <taxon>Aphelinidae</taxon>
        <taxon>Aphelininae</taxon>
        <taxon>Eretmocerus</taxon>
    </lineage>
</organism>
<comment type="caution">
    <text evidence="1">The sequence shown here is derived from an EMBL/GenBank/DDBJ whole genome shotgun (WGS) entry which is preliminary data.</text>
</comment>
<name>A0ACC2PKE5_9HYME</name>
<protein>
    <submittedName>
        <fullName evidence="1">Uncharacterized protein</fullName>
    </submittedName>
</protein>